<dbReference type="EMBL" id="ASPP01041117">
    <property type="protein sequence ID" value="ETO00415.1"/>
    <property type="molecule type" value="Genomic_DNA"/>
</dbReference>
<evidence type="ECO:0000313" key="2">
    <source>
        <dbReference type="Proteomes" id="UP000023152"/>
    </source>
</evidence>
<accession>X6LIA0</accession>
<feature type="non-terminal residue" evidence="1">
    <location>
        <position position="1"/>
    </location>
</feature>
<reference evidence="1 2" key="1">
    <citation type="journal article" date="2013" name="Curr. Biol.">
        <title>The Genome of the Foraminiferan Reticulomyxa filosa.</title>
        <authorList>
            <person name="Glockner G."/>
            <person name="Hulsmann N."/>
            <person name="Schleicher M."/>
            <person name="Noegel A.A."/>
            <person name="Eichinger L."/>
            <person name="Gallinger C."/>
            <person name="Pawlowski J."/>
            <person name="Sierra R."/>
            <person name="Euteneuer U."/>
            <person name="Pillet L."/>
            <person name="Moustafa A."/>
            <person name="Platzer M."/>
            <person name="Groth M."/>
            <person name="Szafranski K."/>
            <person name="Schliwa M."/>
        </authorList>
    </citation>
    <scope>NUCLEOTIDE SEQUENCE [LARGE SCALE GENOMIC DNA]</scope>
</reference>
<name>X6LIA0_RETFI</name>
<gene>
    <name evidence="1" type="ORF">RFI_37033</name>
</gene>
<dbReference type="AlphaFoldDB" id="X6LIA0"/>
<keyword evidence="2" id="KW-1185">Reference proteome</keyword>
<comment type="caution">
    <text evidence="1">The sequence shown here is derived from an EMBL/GenBank/DDBJ whole genome shotgun (WGS) entry which is preliminary data.</text>
</comment>
<dbReference type="Proteomes" id="UP000023152">
    <property type="component" value="Unassembled WGS sequence"/>
</dbReference>
<sequence length="277" mass="34041">KMKSKIALFGWAFNSYIDFNDLKDLLVSWDISLNDIGKIQVHVYANGTRRFISIEVTNIDKAKEFIKKITEKINEKKVKGITWIDMYKEETKKAMNGNKQQLYIPRWNNKINNNFGKTWNRFHSNQQRPIYQHNQYQNKNYQRNMNYRNRSQNNIYQNNIPQRIGYYRNDFQRNYYQRYNNYYPRHHYQRNQFQFQFQRNQFRRNMFQQNDYQYTRNRANITQINNPNIIPIHNSNNNNINNNVRPQRIPIRNNNNNIIINNNMNNGQDAIMTDRHY</sequence>
<proteinExistence type="predicted"/>
<protein>
    <submittedName>
        <fullName evidence="1">Uncharacterized protein</fullName>
    </submittedName>
</protein>
<evidence type="ECO:0000313" key="1">
    <source>
        <dbReference type="EMBL" id="ETO00415.1"/>
    </source>
</evidence>
<organism evidence="1 2">
    <name type="scientific">Reticulomyxa filosa</name>
    <dbReference type="NCBI Taxonomy" id="46433"/>
    <lineage>
        <taxon>Eukaryota</taxon>
        <taxon>Sar</taxon>
        <taxon>Rhizaria</taxon>
        <taxon>Retaria</taxon>
        <taxon>Foraminifera</taxon>
        <taxon>Monothalamids</taxon>
        <taxon>Reticulomyxidae</taxon>
        <taxon>Reticulomyxa</taxon>
    </lineage>
</organism>